<sequence length="265" mass="29144">MLKYLSFFFTLIFLVISSLTLQSCSTTEVSNKSYTIPLHQSKATSFPTAVEPEEIKLAPGDVLMISVWGQDALTKEVTLDSTGNIYYPFIGKIKASGQTIAEVQAEMKEKLSHYYNTPELTIIPQNLAGQQYYVLGEVSKPGNFPITSQLNIISAISSAGGPNNDAGETVLLLRKEKDNLLVAGIPIQYADVTEENISSMTMTVRAGDILYMPPSRIANIENFMTRLNSILAPVLSIERAIIFWPQLVDALEGASEETQFVIPLQ</sequence>
<dbReference type="PROSITE" id="PS51257">
    <property type="entry name" value="PROKAR_LIPOPROTEIN"/>
    <property type="match status" value="1"/>
</dbReference>
<dbReference type="InterPro" id="IPR003715">
    <property type="entry name" value="Poly_export_N"/>
</dbReference>
<dbReference type="Gene3D" id="3.30.1950.10">
    <property type="entry name" value="wza like domain"/>
    <property type="match status" value="1"/>
</dbReference>
<accession>A0A444J118</accession>
<dbReference type="Proteomes" id="UP000287853">
    <property type="component" value="Unassembled WGS sequence"/>
</dbReference>
<organism evidence="4 5">
    <name type="scientific">Candidatus Electrothrix aarhusensis</name>
    <dbReference type="NCBI Taxonomy" id="1859131"/>
    <lineage>
        <taxon>Bacteria</taxon>
        <taxon>Pseudomonadati</taxon>
        <taxon>Thermodesulfobacteriota</taxon>
        <taxon>Desulfobulbia</taxon>
        <taxon>Desulfobulbales</taxon>
        <taxon>Desulfobulbaceae</taxon>
        <taxon>Candidatus Electrothrix</taxon>
    </lineage>
</organism>
<name>A0A444J118_9BACT</name>
<dbReference type="EMBL" id="MTKO01000055">
    <property type="protein sequence ID" value="RWX46645.1"/>
    <property type="molecule type" value="Genomic_DNA"/>
</dbReference>
<evidence type="ECO:0000313" key="4">
    <source>
        <dbReference type="EMBL" id="RWX46645.1"/>
    </source>
</evidence>
<evidence type="ECO:0000259" key="3">
    <source>
        <dbReference type="Pfam" id="PF10531"/>
    </source>
</evidence>
<feature type="domain" description="Polysaccharide export protein N-terminal" evidence="2">
    <location>
        <begin position="51"/>
        <end position="122"/>
    </location>
</feature>
<gene>
    <name evidence="4" type="ORF">H206_02541</name>
</gene>
<evidence type="ECO:0000259" key="2">
    <source>
        <dbReference type="Pfam" id="PF02563"/>
    </source>
</evidence>
<evidence type="ECO:0000313" key="5">
    <source>
        <dbReference type="Proteomes" id="UP000287853"/>
    </source>
</evidence>
<dbReference type="GO" id="GO:0015159">
    <property type="term" value="F:polysaccharide transmembrane transporter activity"/>
    <property type="evidence" value="ECO:0007669"/>
    <property type="project" value="InterPro"/>
</dbReference>
<proteinExistence type="predicted"/>
<keyword evidence="5" id="KW-1185">Reference proteome</keyword>
<feature type="domain" description="Soluble ligand binding" evidence="3">
    <location>
        <begin position="132"/>
        <end position="177"/>
    </location>
</feature>
<comment type="caution">
    <text evidence="4">The sequence shown here is derived from an EMBL/GenBank/DDBJ whole genome shotgun (WGS) entry which is preliminary data.</text>
</comment>
<dbReference type="PANTHER" id="PTHR33619:SF3">
    <property type="entry name" value="POLYSACCHARIDE EXPORT PROTEIN GFCE-RELATED"/>
    <property type="match status" value="1"/>
</dbReference>
<keyword evidence="1" id="KW-0732">Signal</keyword>
<dbReference type="Pfam" id="PF10531">
    <property type="entry name" value="SLBB"/>
    <property type="match status" value="1"/>
</dbReference>
<protein>
    <submittedName>
        <fullName evidence="4">Protein involved in polysaccharide export, contains SLBB domain of the beta-grasp fold</fullName>
    </submittedName>
</protein>
<dbReference type="Pfam" id="PF02563">
    <property type="entry name" value="Poly_export"/>
    <property type="match status" value="1"/>
</dbReference>
<dbReference type="AlphaFoldDB" id="A0A444J118"/>
<dbReference type="InterPro" id="IPR049712">
    <property type="entry name" value="Poly_export"/>
</dbReference>
<reference evidence="4 5" key="1">
    <citation type="submission" date="2017-01" db="EMBL/GenBank/DDBJ databases">
        <title>The cable genome- insights into the physiology and evolution of filamentous bacteria capable of sulfide oxidation via long distance electron transfer.</title>
        <authorList>
            <person name="Schreiber L."/>
            <person name="Bjerg J.T."/>
            <person name="Boggild A."/>
            <person name="Van De Vossenberg J."/>
            <person name="Meysman F."/>
            <person name="Nielsen L.P."/>
            <person name="Schramm A."/>
            <person name="Kjeldsen K.U."/>
        </authorList>
    </citation>
    <scope>NUCLEOTIDE SEQUENCE [LARGE SCALE GENOMIC DNA]</scope>
    <source>
        <strain evidence="4">MCF</strain>
    </source>
</reference>
<dbReference type="PANTHER" id="PTHR33619">
    <property type="entry name" value="POLYSACCHARIDE EXPORT PROTEIN GFCE-RELATED"/>
    <property type="match status" value="1"/>
</dbReference>
<dbReference type="Gene3D" id="3.10.560.10">
    <property type="entry name" value="Outer membrane lipoprotein wza domain like"/>
    <property type="match status" value="1"/>
</dbReference>
<evidence type="ECO:0000256" key="1">
    <source>
        <dbReference type="ARBA" id="ARBA00022729"/>
    </source>
</evidence>
<dbReference type="InterPro" id="IPR019554">
    <property type="entry name" value="Soluble_ligand-bd"/>
</dbReference>